<dbReference type="EMBL" id="CP016379">
    <property type="protein sequence ID" value="AZR72762.1"/>
    <property type="molecule type" value="Genomic_DNA"/>
</dbReference>
<dbReference type="Gene3D" id="3.40.50.300">
    <property type="entry name" value="P-loop containing nucleotide triphosphate hydrolases"/>
    <property type="match status" value="2"/>
</dbReference>
<evidence type="ECO:0000256" key="10">
    <source>
        <dbReference type="PROSITE-ProRule" id="PRU01049"/>
    </source>
</evidence>
<dbReference type="KEGG" id="aft:BBF96_04755"/>
<dbReference type="InterPro" id="IPR031166">
    <property type="entry name" value="G_ENGA"/>
</dbReference>
<dbReference type="GO" id="GO:0043022">
    <property type="term" value="F:ribosome binding"/>
    <property type="evidence" value="ECO:0007669"/>
    <property type="project" value="TreeGrafter"/>
</dbReference>
<comment type="function">
    <text evidence="8 9 11">GTPase that plays an essential role in the late steps of ribosome biogenesis.</text>
</comment>
<dbReference type="Pfam" id="PF14714">
    <property type="entry name" value="KH_dom-like"/>
    <property type="match status" value="1"/>
</dbReference>
<evidence type="ECO:0000256" key="6">
    <source>
        <dbReference type="ARBA" id="ARBA00023134"/>
    </source>
</evidence>
<dbReference type="PANTHER" id="PTHR43834:SF6">
    <property type="entry name" value="GTPASE DER"/>
    <property type="match status" value="1"/>
</dbReference>
<dbReference type="GO" id="GO:0042254">
    <property type="term" value="P:ribosome biogenesis"/>
    <property type="evidence" value="ECO:0007669"/>
    <property type="project" value="UniProtKB-KW"/>
</dbReference>
<feature type="binding site" evidence="9">
    <location>
        <begin position="230"/>
        <end position="234"/>
    </location>
    <ligand>
        <name>GTP</name>
        <dbReference type="ChEBI" id="CHEBI:37565"/>
        <label>2</label>
    </ligand>
</feature>
<feature type="binding site" evidence="9">
    <location>
        <begin position="295"/>
        <end position="298"/>
    </location>
    <ligand>
        <name>GTP</name>
        <dbReference type="ChEBI" id="CHEBI:37565"/>
        <label>2</label>
    </ligand>
</feature>
<evidence type="ECO:0000256" key="9">
    <source>
        <dbReference type="HAMAP-Rule" id="MF_00195"/>
    </source>
</evidence>
<dbReference type="InterPro" id="IPR016484">
    <property type="entry name" value="GTPase_Der"/>
</dbReference>
<evidence type="ECO:0000313" key="13">
    <source>
        <dbReference type="EMBL" id="AZR72762.1"/>
    </source>
</evidence>
<dbReference type="RefSeq" id="WP_127016094.1">
    <property type="nucleotide sequence ID" value="NZ_CP016379.1"/>
</dbReference>
<evidence type="ECO:0000256" key="4">
    <source>
        <dbReference type="ARBA" id="ARBA00022737"/>
    </source>
</evidence>
<dbReference type="CDD" id="cd01894">
    <property type="entry name" value="EngA1"/>
    <property type="match status" value="1"/>
</dbReference>
<dbReference type="GO" id="GO:0005525">
    <property type="term" value="F:GTP binding"/>
    <property type="evidence" value="ECO:0007669"/>
    <property type="project" value="UniProtKB-UniRule"/>
</dbReference>
<dbReference type="OrthoDB" id="9805918at2"/>
<evidence type="ECO:0000256" key="1">
    <source>
        <dbReference type="ARBA" id="ARBA00008279"/>
    </source>
</evidence>
<evidence type="ECO:0000256" key="11">
    <source>
        <dbReference type="RuleBase" id="RU004481"/>
    </source>
</evidence>
<proteinExistence type="inferred from homology"/>
<dbReference type="SUPFAM" id="SSF52540">
    <property type="entry name" value="P-loop containing nucleoside triphosphate hydrolases"/>
    <property type="match status" value="2"/>
</dbReference>
<dbReference type="FunFam" id="3.30.300.20:FF:000004">
    <property type="entry name" value="GTPase Der"/>
    <property type="match status" value="1"/>
</dbReference>
<feature type="domain" description="EngA-type G" evidence="12">
    <location>
        <begin position="177"/>
        <end position="352"/>
    </location>
</feature>
<reference evidence="13 14" key="1">
    <citation type="submission" date="2016-07" db="EMBL/GenBank/DDBJ databases">
        <title>Genome and transcriptome analysis of iron-reducing fermentative bacteria Anoxybacter fermentans.</title>
        <authorList>
            <person name="Zeng X."/>
            <person name="Shao Z."/>
        </authorList>
    </citation>
    <scope>NUCLEOTIDE SEQUENCE [LARGE SCALE GENOMIC DNA]</scope>
    <source>
        <strain evidence="13 14">DY22613</strain>
    </source>
</reference>
<dbReference type="NCBIfam" id="TIGR03594">
    <property type="entry name" value="GTPase_EngA"/>
    <property type="match status" value="1"/>
</dbReference>
<dbReference type="Proteomes" id="UP000267250">
    <property type="component" value="Chromosome"/>
</dbReference>
<dbReference type="InterPro" id="IPR032859">
    <property type="entry name" value="KH_dom-like"/>
</dbReference>
<dbReference type="Gene3D" id="3.30.300.20">
    <property type="match status" value="1"/>
</dbReference>
<feature type="binding site" evidence="9">
    <location>
        <begin position="9"/>
        <end position="16"/>
    </location>
    <ligand>
        <name>GTP</name>
        <dbReference type="ChEBI" id="CHEBI:37565"/>
        <label>1</label>
    </ligand>
</feature>
<dbReference type="CDD" id="cd01895">
    <property type="entry name" value="EngA2"/>
    <property type="match status" value="1"/>
</dbReference>
<feature type="domain" description="EngA-type G" evidence="12">
    <location>
        <begin position="3"/>
        <end position="168"/>
    </location>
</feature>
<gene>
    <name evidence="9" type="primary">der</name>
    <name evidence="13" type="ORF">BBF96_04755</name>
</gene>
<dbReference type="InterPro" id="IPR006073">
    <property type="entry name" value="GTP-bd"/>
</dbReference>
<keyword evidence="6 9" id="KW-0342">GTP-binding</keyword>
<dbReference type="PANTHER" id="PTHR43834">
    <property type="entry name" value="GTPASE DER"/>
    <property type="match status" value="1"/>
</dbReference>
<dbReference type="PRINTS" id="PR00326">
    <property type="entry name" value="GTP1OBG"/>
</dbReference>
<protein>
    <recommendedName>
        <fullName evidence="2 9">GTPase Der</fullName>
    </recommendedName>
    <alternativeName>
        <fullName evidence="7 9">GTP-binding protein EngA</fullName>
    </alternativeName>
</protein>
<dbReference type="PROSITE" id="PS51712">
    <property type="entry name" value="G_ENGA"/>
    <property type="match status" value="2"/>
</dbReference>
<keyword evidence="3 9" id="KW-0690">Ribosome biogenesis</keyword>
<dbReference type="PIRSF" id="PIRSF006485">
    <property type="entry name" value="GTP-binding_EngA"/>
    <property type="match status" value="1"/>
</dbReference>
<feature type="binding site" evidence="9">
    <location>
        <begin position="119"/>
        <end position="122"/>
    </location>
    <ligand>
        <name>GTP</name>
        <dbReference type="ChEBI" id="CHEBI:37565"/>
        <label>1</label>
    </ligand>
</feature>
<comment type="subunit">
    <text evidence="9">Associates with the 50S ribosomal subunit.</text>
</comment>
<accession>A0A3S9SWZ7</accession>
<evidence type="ECO:0000256" key="7">
    <source>
        <dbReference type="ARBA" id="ARBA00032345"/>
    </source>
</evidence>
<dbReference type="AlphaFoldDB" id="A0A3S9SWZ7"/>
<feature type="binding site" evidence="9">
    <location>
        <begin position="183"/>
        <end position="190"/>
    </location>
    <ligand>
        <name>GTP</name>
        <dbReference type="ChEBI" id="CHEBI:37565"/>
        <label>2</label>
    </ligand>
</feature>
<evidence type="ECO:0000256" key="8">
    <source>
        <dbReference type="ARBA" id="ARBA00053470"/>
    </source>
</evidence>
<evidence type="ECO:0000256" key="5">
    <source>
        <dbReference type="ARBA" id="ARBA00022741"/>
    </source>
</evidence>
<dbReference type="InterPro" id="IPR005225">
    <property type="entry name" value="Small_GTP-bd"/>
</dbReference>
<dbReference type="FunFam" id="3.40.50.300:FF:000040">
    <property type="entry name" value="GTPase Der"/>
    <property type="match status" value="1"/>
</dbReference>
<keyword evidence="14" id="KW-1185">Reference proteome</keyword>
<keyword evidence="4 11" id="KW-0677">Repeat</keyword>
<evidence type="ECO:0000259" key="12">
    <source>
        <dbReference type="PROSITE" id="PS51712"/>
    </source>
</evidence>
<evidence type="ECO:0000256" key="2">
    <source>
        <dbReference type="ARBA" id="ARBA00020953"/>
    </source>
</evidence>
<feature type="binding site" evidence="9">
    <location>
        <begin position="56"/>
        <end position="60"/>
    </location>
    <ligand>
        <name>GTP</name>
        <dbReference type="ChEBI" id="CHEBI:37565"/>
        <label>1</label>
    </ligand>
</feature>
<organism evidence="13 14">
    <name type="scientific">Anoxybacter fermentans</name>
    <dbReference type="NCBI Taxonomy" id="1323375"/>
    <lineage>
        <taxon>Bacteria</taxon>
        <taxon>Bacillati</taxon>
        <taxon>Bacillota</taxon>
        <taxon>Clostridia</taxon>
        <taxon>Halanaerobiales</taxon>
        <taxon>Anoxybacter</taxon>
    </lineage>
</organism>
<dbReference type="HAMAP" id="MF_00195">
    <property type="entry name" value="GTPase_Der"/>
    <property type="match status" value="1"/>
</dbReference>
<dbReference type="FunFam" id="3.40.50.300:FF:000057">
    <property type="entry name" value="GTPase Der"/>
    <property type="match status" value="1"/>
</dbReference>
<dbReference type="InterPro" id="IPR015946">
    <property type="entry name" value="KH_dom-like_a/b"/>
</dbReference>
<dbReference type="Pfam" id="PF01926">
    <property type="entry name" value="MMR_HSR1"/>
    <property type="match status" value="2"/>
</dbReference>
<dbReference type="InterPro" id="IPR027417">
    <property type="entry name" value="P-loop_NTPase"/>
</dbReference>
<name>A0A3S9SWZ7_9FIRM</name>
<evidence type="ECO:0000313" key="14">
    <source>
        <dbReference type="Proteomes" id="UP000267250"/>
    </source>
</evidence>
<sequence>MKPIIAIVGRPNVGKSTLFNRIVGYRTSIVENEPGVTRDRIYGEGEWLERKFILIDTGGIEPNSEDVLLKDIRWQAELAIEEADVILFLVDGREGLTATDREIAQMLRKSQKPVILVVNKIENYTDVEMKIFEFYELGLGDPFPISAEHGMQVGDLLDKVLTYLPEKEEEEENDERLKIAIIGRPNVGKSSLTNYLLGQKRVIVSDIPGTTRDAIDTVLKRGDQEYILIDTAGIRRKKKIRENVEYYSVIRSLRAVDRSDVVLMVFDAVEGVTEQDKKIVGYAHEAGKGLILVFNKWDLVEKDDKTMQIYTKRVYEELKFLSYAPIIFTSALTGKRVMEILDIVDFVAEEHAKRVTTGLLNEVVEEAVAMMAPPSDKGKRLKIYYATQVSVKPPTFVFFVNEPELMHFSYLRYLENNLREAFGFNGTPIRLLVRKRD</sequence>
<keyword evidence="5 9" id="KW-0547">Nucleotide-binding</keyword>
<dbReference type="NCBIfam" id="TIGR00231">
    <property type="entry name" value="small_GTP"/>
    <property type="match status" value="2"/>
</dbReference>
<evidence type="ECO:0000256" key="3">
    <source>
        <dbReference type="ARBA" id="ARBA00022517"/>
    </source>
</evidence>
<comment type="similarity">
    <text evidence="1 9 10 11">Belongs to the TRAFAC class TrmE-Era-EngA-EngB-Septin-like GTPase superfamily. EngA (Der) GTPase family.</text>
</comment>